<gene>
    <name evidence="5" type="ORF">EV679_1408</name>
</gene>
<organism evidence="5 6">
    <name type="scientific">Kerstersia gyiorum</name>
    <dbReference type="NCBI Taxonomy" id="206506"/>
    <lineage>
        <taxon>Bacteria</taxon>
        <taxon>Pseudomonadati</taxon>
        <taxon>Pseudomonadota</taxon>
        <taxon>Betaproteobacteria</taxon>
        <taxon>Burkholderiales</taxon>
        <taxon>Alcaligenaceae</taxon>
        <taxon>Kerstersia</taxon>
    </lineage>
</organism>
<keyword evidence="2 3" id="KW-0732">Signal</keyword>
<feature type="domain" description="Toxin co-regulated pilus biosynthesis protein Q C-terminal" evidence="4">
    <location>
        <begin position="192"/>
        <end position="267"/>
    </location>
</feature>
<reference evidence="5 6" key="1">
    <citation type="submission" date="2019-02" db="EMBL/GenBank/DDBJ databases">
        <title>Genomic Encyclopedia of Type Strains, Phase IV (KMG-IV): sequencing the most valuable type-strain genomes for metagenomic binning, comparative biology and taxonomic classification.</title>
        <authorList>
            <person name="Goeker M."/>
        </authorList>
    </citation>
    <scope>NUCLEOTIDE SEQUENCE [LARGE SCALE GENOMIC DNA]</scope>
    <source>
        <strain evidence="5 6">DSM 16618</strain>
    </source>
</reference>
<evidence type="ECO:0000259" key="4">
    <source>
        <dbReference type="Pfam" id="PF10671"/>
    </source>
</evidence>
<dbReference type="InterPro" id="IPR038161">
    <property type="entry name" value="VirB9/CagX/TrbG_C_sf"/>
</dbReference>
<dbReference type="InterPro" id="IPR033645">
    <property type="entry name" value="VirB9/CagX/TrbG_C"/>
</dbReference>
<dbReference type="EMBL" id="SGWZ01000002">
    <property type="protein sequence ID" value="RZS70020.1"/>
    <property type="molecule type" value="Genomic_DNA"/>
</dbReference>
<sequence>MRTRRTTRCLSSGLPAILVPFCLGACALPKPAVTPPAWPGAVTAGRYDFAWRLSGQRELAPLQVFDDGRDTWLQFPPGQTLPAIFVADGQGERLAAHETAGPYLRVAGVWPALLFRGGSRQAMAQYTGEQRGQPLMLAQAAATAHGAEAVAGAANAVPDILPTTLAMDERSSISTADGSNAAAGDDANYSVATSDGNMRRVLAQWARRAGWTFDTWHWDVDMDIPLAGNAVFGGDFMQAVRQLLASTELSGRPLQPCFYSNQVLRVVAWTQPCDRHPGHGEDAA</sequence>
<evidence type="ECO:0000256" key="2">
    <source>
        <dbReference type="ARBA" id="ARBA00022729"/>
    </source>
</evidence>
<proteinExistence type="inferred from homology"/>
<protein>
    <submittedName>
        <fullName evidence="5">Conjugative transfer protein CagX</fullName>
    </submittedName>
</protein>
<evidence type="ECO:0000256" key="3">
    <source>
        <dbReference type="SAM" id="SignalP"/>
    </source>
</evidence>
<evidence type="ECO:0000313" key="6">
    <source>
        <dbReference type="Proteomes" id="UP000292039"/>
    </source>
</evidence>
<dbReference type="AlphaFoldDB" id="A0A4Q7MP67"/>
<feature type="signal peptide" evidence="3">
    <location>
        <begin position="1"/>
        <end position="27"/>
    </location>
</feature>
<dbReference type="Pfam" id="PF03524">
    <property type="entry name" value="CagX"/>
    <property type="match status" value="1"/>
</dbReference>
<dbReference type="Proteomes" id="UP000292039">
    <property type="component" value="Unassembled WGS sequence"/>
</dbReference>
<accession>A0A4Q7MP67</accession>
<comment type="similarity">
    <text evidence="1">Belongs to the TrbG/VirB9 family.</text>
</comment>
<dbReference type="Gene3D" id="2.60.40.2500">
    <property type="match status" value="1"/>
</dbReference>
<feature type="chain" id="PRO_5030098170" evidence="3">
    <location>
        <begin position="28"/>
        <end position="284"/>
    </location>
</feature>
<evidence type="ECO:0000256" key="1">
    <source>
        <dbReference type="ARBA" id="ARBA00006135"/>
    </source>
</evidence>
<dbReference type="Gene3D" id="3.55.50.70">
    <property type="match status" value="1"/>
</dbReference>
<name>A0A4Q7MP67_9BURK</name>
<dbReference type="CDD" id="cd06911">
    <property type="entry name" value="VirB9_CagX_TrbG"/>
    <property type="match status" value="1"/>
</dbReference>
<dbReference type="InterPro" id="IPR018927">
    <property type="entry name" value="Pilus_synth_Q_C"/>
</dbReference>
<evidence type="ECO:0000313" key="5">
    <source>
        <dbReference type="EMBL" id="RZS70020.1"/>
    </source>
</evidence>
<dbReference type="RefSeq" id="WP_130486837.1">
    <property type="nucleotide sequence ID" value="NZ_CBCSEB010000016.1"/>
</dbReference>
<dbReference type="Pfam" id="PF10671">
    <property type="entry name" value="TcpQ"/>
    <property type="match status" value="1"/>
</dbReference>
<dbReference type="InterPro" id="IPR010258">
    <property type="entry name" value="Conjugal_tfr_TrbG/VirB9/CagX"/>
</dbReference>
<comment type="caution">
    <text evidence="5">The sequence shown here is derived from an EMBL/GenBank/DDBJ whole genome shotgun (WGS) entry which is preliminary data.</text>
</comment>